<protein>
    <submittedName>
        <fullName evidence="1">Uncharacterized protein</fullName>
    </submittedName>
</protein>
<gene>
    <name evidence="1" type="ORF">LFA_0155</name>
</gene>
<accession>A0A098G0Y3</accession>
<dbReference type="Proteomes" id="UP000032430">
    <property type="component" value="Chromosome I"/>
</dbReference>
<dbReference type="HOGENOM" id="CLU_2752879_0_0_6"/>
<sequence length="70" mass="8254">MRILFMALNERYPVKCAAFIRDLALKKSSSLCTTSIKQMLINTRYNHRVRILRTQADYENLLKIGLKHEN</sequence>
<dbReference type="EMBL" id="LN614827">
    <property type="protein sequence ID" value="CEG55636.1"/>
    <property type="molecule type" value="Genomic_DNA"/>
</dbReference>
<name>A0A098G0Y3_9GAMM</name>
<proteinExistence type="predicted"/>
<dbReference type="KEGG" id="lfa:LFA_0155"/>
<organism evidence="1 2">
    <name type="scientific">Legionella fallonii LLAP-10</name>
    <dbReference type="NCBI Taxonomy" id="1212491"/>
    <lineage>
        <taxon>Bacteria</taxon>
        <taxon>Pseudomonadati</taxon>
        <taxon>Pseudomonadota</taxon>
        <taxon>Gammaproteobacteria</taxon>
        <taxon>Legionellales</taxon>
        <taxon>Legionellaceae</taxon>
        <taxon>Legionella</taxon>
    </lineage>
</organism>
<evidence type="ECO:0000313" key="1">
    <source>
        <dbReference type="EMBL" id="CEG55636.1"/>
    </source>
</evidence>
<reference evidence="2" key="1">
    <citation type="submission" date="2014-09" db="EMBL/GenBank/DDBJ databases">
        <authorList>
            <person name="Gomez-Valero L."/>
        </authorList>
    </citation>
    <scope>NUCLEOTIDE SEQUENCE [LARGE SCALE GENOMIC DNA]</scope>
    <source>
        <strain evidence="2">ATCC700992</strain>
    </source>
</reference>
<dbReference type="STRING" id="1212491.LFA_0155"/>
<dbReference type="AlphaFoldDB" id="A0A098G0Y3"/>
<keyword evidence="2" id="KW-1185">Reference proteome</keyword>
<evidence type="ECO:0000313" key="2">
    <source>
        <dbReference type="Proteomes" id="UP000032430"/>
    </source>
</evidence>